<organism evidence="1">
    <name type="scientific">Tanacetum cinerariifolium</name>
    <name type="common">Dalmatian daisy</name>
    <name type="synonym">Chrysanthemum cinerariifolium</name>
    <dbReference type="NCBI Taxonomy" id="118510"/>
    <lineage>
        <taxon>Eukaryota</taxon>
        <taxon>Viridiplantae</taxon>
        <taxon>Streptophyta</taxon>
        <taxon>Embryophyta</taxon>
        <taxon>Tracheophyta</taxon>
        <taxon>Spermatophyta</taxon>
        <taxon>Magnoliopsida</taxon>
        <taxon>eudicotyledons</taxon>
        <taxon>Gunneridae</taxon>
        <taxon>Pentapetalae</taxon>
        <taxon>asterids</taxon>
        <taxon>campanulids</taxon>
        <taxon>Asterales</taxon>
        <taxon>Asteraceae</taxon>
        <taxon>Asteroideae</taxon>
        <taxon>Anthemideae</taxon>
        <taxon>Anthemidinae</taxon>
        <taxon>Tanacetum</taxon>
    </lineage>
</organism>
<proteinExistence type="predicted"/>
<protein>
    <submittedName>
        <fullName evidence="1">Uncharacterized protein</fullName>
    </submittedName>
</protein>
<dbReference type="EMBL" id="BKCJ010564621">
    <property type="protein sequence ID" value="GFB15822.1"/>
    <property type="molecule type" value="Genomic_DNA"/>
</dbReference>
<reference evidence="1" key="1">
    <citation type="journal article" date="2019" name="Sci. Rep.">
        <title>Draft genome of Tanacetum cinerariifolium, the natural source of mosquito coil.</title>
        <authorList>
            <person name="Yamashiro T."/>
            <person name="Shiraishi A."/>
            <person name="Satake H."/>
            <person name="Nakayama K."/>
        </authorList>
    </citation>
    <scope>NUCLEOTIDE SEQUENCE</scope>
</reference>
<name>A0A699L0Z3_TANCI</name>
<evidence type="ECO:0000313" key="1">
    <source>
        <dbReference type="EMBL" id="GFB15822.1"/>
    </source>
</evidence>
<gene>
    <name evidence="1" type="ORF">Tci_687793</name>
</gene>
<accession>A0A699L0Z3</accession>
<comment type="caution">
    <text evidence="1">The sequence shown here is derived from an EMBL/GenBank/DDBJ whole genome shotgun (WGS) entry which is preliminary data.</text>
</comment>
<sequence>MDEGTINTSYDHISAGTDPHVLSEQTKYVSEGLETILTKPTTKKEQDPLLYMVIKKEASTAIHGDKKEASSTIKLEDLLKLVSQIQPTFKDLDSPEDDLVIIVDESDKYEPNAKTEDTLVPRSSSPKSSQIQELTNQVLILQSQKHKLEPEKNKAEVALLKAQPSFLNVERLNELLVKSLQTEFLKILSSHDFSSSLPTELKDLLSKFNELTEEIKWLKI</sequence>
<dbReference type="AlphaFoldDB" id="A0A699L0Z3"/>